<keyword evidence="2" id="KW-1185">Reference proteome</keyword>
<organism evidence="1 2">
    <name type="scientific">Multifurca ochricompacta</name>
    <dbReference type="NCBI Taxonomy" id="376703"/>
    <lineage>
        <taxon>Eukaryota</taxon>
        <taxon>Fungi</taxon>
        <taxon>Dikarya</taxon>
        <taxon>Basidiomycota</taxon>
        <taxon>Agaricomycotina</taxon>
        <taxon>Agaricomycetes</taxon>
        <taxon>Russulales</taxon>
        <taxon>Russulaceae</taxon>
        <taxon>Multifurca</taxon>
    </lineage>
</organism>
<reference evidence="1" key="1">
    <citation type="journal article" date="2022" name="New Phytol.">
        <title>Evolutionary transition to the ectomycorrhizal habit in the genomes of a hyperdiverse lineage of mushroom-forming fungi.</title>
        <authorList>
            <person name="Looney B."/>
            <person name="Miyauchi S."/>
            <person name="Morin E."/>
            <person name="Drula E."/>
            <person name="Courty P.E."/>
            <person name="Kohler A."/>
            <person name="Kuo A."/>
            <person name="LaButti K."/>
            <person name="Pangilinan J."/>
            <person name="Lipzen A."/>
            <person name="Riley R."/>
            <person name="Andreopoulos W."/>
            <person name="He G."/>
            <person name="Johnson J."/>
            <person name="Nolan M."/>
            <person name="Tritt A."/>
            <person name="Barry K.W."/>
            <person name="Grigoriev I.V."/>
            <person name="Nagy L.G."/>
            <person name="Hibbett D."/>
            <person name="Henrissat B."/>
            <person name="Matheny P.B."/>
            <person name="Labbe J."/>
            <person name="Martin F.M."/>
        </authorList>
    </citation>
    <scope>NUCLEOTIDE SEQUENCE</scope>
    <source>
        <strain evidence="1">BPL690</strain>
    </source>
</reference>
<sequence length="163" mass="19039">MLVCARPCNPMLIWLDRDLTLQKPAFGYFRLSCLSHNSGAVFPRREEYLRNRTQKVENHKINRAPFYYTISFEWRIGHVYSMICPRGCCLCSTPLSESSCSQYNDSASWVAPADIRMRNSRYGIGLPRWIYLDNQVEGLKCRSQSTFSTRLDSFVMTMNKERI</sequence>
<name>A0AAD4QMV7_9AGAM</name>
<evidence type="ECO:0000313" key="1">
    <source>
        <dbReference type="EMBL" id="KAI0301960.1"/>
    </source>
</evidence>
<proteinExistence type="predicted"/>
<protein>
    <submittedName>
        <fullName evidence="1">Uncharacterized protein</fullName>
    </submittedName>
</protein>
<evidence type="ECO:0000313" key="2">
    <source>
        <dbReference type="Proteomes" id="UP001203297"/>
    </source>
</evidence>
<comment type="caution">
    <text evidence="1">The sequence shown here is derived from an EMBL/GenBank/DDBJ whole genome shotgun (WGS) entry which is preliminary data.</text>
</comment>
<gene>
    <name evidence="1" type="ORF">B0F90DRAFT_1716617</name>
</gene>
<accession>A0AAD4QMV7</accession>
<dbReference type="Proteomes" id="UP001203297">
    <property type="component" value="Unassembled WGS sequence"/>
</dbReference>
<dbReference type="EMBL" id="WTXG01000012">
    <property type="protein sequence ID" value="KAI0301960.1"/>
    <property type="molecule type" value="Genomic_DNA"/>
</dbReference>
<dbReference type="AlphaFoldDB" id="A0AAD4QMV7"/>